<dbReference type="STRING" id="1450539.A0A318ZKP4"/>
<dbReference type="AlphaFoldDB" id="A0A318ZKP4"/>
<protein>
    <submittedName>
        <fullName evidence="1">Uncharacterized protein</fullName>
    </submittedName>
</protein>
<sequence>MPTTTKPTILLTPGIWEGPTVYNKLSTLTKASYPVQTSSLVSTGAPSPGNPTMKDDVAAIRAHLTSLVDSRGQLVAGQPGGVIEIVFLAAAVFSEGHEHAPLPFAFVEVSQPERVMEVILGAVAEFSS</sequence>
<accession>A0A318ZKP4</accession>
<dbReference type="PANTHER" id="PTHR37017:SF11">
    <property type="entry name" value="ESTERASE_LIPASE_THIOESTERASE DOMAIN-CONTAINING PROTEIN"/>
    <property type="match status" value="1"/>
</dbReference>
<proteinExistence type="predicted"/>
<dbReference type="PANTHER" id="PTHR37017">
    <property type="entry name" value="AB HYDROLASE-1 DOMAIN-CONTAINING PROTEIN-RELATED"/>
    <property type="match status" value="1"/>
</dbReference>
<dbReference type="RefSeq" id="XP_025431105.1">
    <property type="nucleotide sequence ID" value="XM_025578119.1"/>
</dbReference>
<dbReference type="OrthoDB" id="1263307at2759"/>
<keyword evidence="2" id="KW-1185">Reference proteome</keyword>
<dbReference type="GeneID" id="37079348"/>
<dbReference type="Proteomes" id="UP000248349">
    <property type="component" value="Unassembled WGS sequence"/>
</dbReference>
<organism evidence="1 2">
    <name type="scientific">Aspergillus saccharolyticus JOP 1030-1</name>
    <dbReference type="NCBI Taxonomy" id="1450539"/>
    <lineage>
        <taxon>Eukaryota</taxon>
        <taxon>Fungi</taxon>
        <taxon>Dikarya</taxon>
        <taxon>Ascomycota</taxon>
        <taxon>Pezizomycotina</taxon>
        <taxon>Eurotiomycetes</taxon>
        <taxon>Eurotiomycetidae</taxon>
        <taxon>Eurotiales</taxon>
        <taxon>Aspergillaceae</taxon>
        <taxon>Aspergillus</taxon>
        <taxon>Aspergillus subgen. Circumdati</taxon>
    </lineage>
</organism>
<name>A0A318ZKP4_9EURO</name>
<reference evidence="1 2" key="1">
    <citation type="submission" date="2016-12" db="EMBL/GenBank/DDBJ databases">
        <title>The genomes of Aspergillus section Nigri reveals drivers in fungal speciation.</title>
        <authorList>
            <consortium name="DOE Joint Genome Institute"/>
            <person name="Vesth T.C."/>
            <person name="Nybo J."/>
            <person name="Theobald S."/>
            <person name="Brandl J."/>
            <person name="Frisvad J.C."/>
            <person name="Nielsen K.F."/>
            <person name="Lyhne E.K."/>
            <person name="Kogle M.E."/>
            <person name="Kuo A."/>
            <person name="Riley R."/>
            <person name="Clum A."/>
            <person name="Nolan M."/>
            <person name="Lipzen A."/>
            <person name="Salamov A."/>
            <person name="Henrissat B."/>
            <person name="Wiebenga A."/>
            <person name="De Vries R.P."/>
            <person name="Grigoriev I.V."/>
            <person name="Mortensen U.H."/>
            <person name="Andersen M.R."/>
            <person name="Baker S.E."/>
        </authorList>
    </citation>
    <scope>NUCLEOTIDE SEQUENCE [LARGE SCALE GENOMIC DNA]</scope>
    <source>
        <strain evidence="1 2">JOP 1030-1</strain>
    </source>
</reference>
<dbReference type="InterPro" id="IPR052897">
    <property type="entry name" value="Sec-Metab_Biosynth_Hydrolase"/>
</dbReference>
<gene>
    <name evidence="1" type="ORF">BP01DRAFT_392069</name>
</gene>
<evidence type="ECO:0000313" key="2">
    <source>
        <dbReference type="Proteomes" id="UP000248349"/>
    </source>
</evidence>
<evidence type="ECO:0000313" key="1">
    <source>
        <dbReference type="EMBL" id="PYH45123.1"/>
    </source>
</evidence>
<dbReference type="EMBL" id="KZ821233">
    <property type="protein sequence ID" value="PYH45123.1"/>
    <property type="molecule type" value="Genomic_DNA"/>
</dbReference>